<keyword evidence="4" id="KW-1185">Reference proteome</keyword>
<evidence type="ECO:0000313" key="3">
    <source>
        <dbReference type="EMBL" id="KAF8781578.1"/>
    </source>
</evidence>
<organism evidence="3 4">
    <name type="scientific">Argiope bruennichi</name>
    <name type="common">Wasp spider</name>
    <name type="synonym">Aranea bruennichi</name>
    <dbReference type="NCBI Taxonomy" id="94029"/>
    <lineage>
        <taxon>Eukaryota</taxon>
        <taxon>Metazoa</taxon>
        <taxon>Ecdysozoa</taxon>
        <taxon>Arthropoda</taxon>
        <taxon>Chelicerata</taxon>
        <taxon>Arachnida</taxon>
        <taxon>Araneae</taxon>
        <taxon>Araneomorphae</taxon>
        <taxon>Entelegynae</taxon>
        <taxon>Araneoidea</taxon>
        <taxon>Araneidae</taxon>
        <taxon>Argiope</taxon>
    </lineage>
</organism>
<sequence>MIRAKGFCLFVLAALILPQCNIGLNQRTITAPCAQEVGPAFRCISPKNCGPNLMQNLTEIVICGPNGIGICCPVISFHSQAGCGIRVRSIAAPSQDTRYPNVPDAAYQVAFTSFTQSMHGQRMLTQGDILVDSLGIINRNPSNASGEMNENSTLEEHGIDEELLTPSDSVREIHYEVPLVHVSPQDTRRRKSASVEERRFNNLLMDRKPQIVWSFPQNVSKWNKQTSYGPDSFHNVMEEYMNMAKEIEKLILQVGGMDTICREYPELAQILTVELNKNCPPAQSSIITSYADWKFTGEEGESSFLKDQRTTFEAKGSSNLVRNRREAKDDEKDWEQLYYLSREYLRKLLLMMVSEKPGEPLSYENIAKLPLYPPFSPRQLRAIIVRDPTIIDRSAALEITKGSRMTYSKDSITNTAIESSQSLYDSSFKNNPIRSSIKNNVSEVIEGSVSQAAVQHESESEVKGTVDEKILDGSKIWDLRLEMTPTNNKKEASEYLNSDIHTIHNSKQVWRTGNRKNIPLESIKVVTGEERHEVILSNDDQGSKSMIQNQEIDENEEENGSPLHVFHVKVDHKTDYSKMLKTDEAVDFEKGRTLKDLVDFRVSKNKNFKTGEHSKAGLKGEEKLAGNENHSMRMRAKTVENKNDRIQLRADGKLRQEFLQSPEMAKDTTEAWAHIREEGDSNEKEVIAGSAVEIERSSQNRGKILFHQASEHRDLSSGKEFPDTIVESYKLMKANIPHTSDGTDFKINKENRSDVDFMFNLKGRSAKEKGVSKIRFRSNVGEEDILQTAIIPDTNSELLLSNTASPSTIHTSESAELLFNIRNDSAANNGNINFGQSVMLENNNAGQFKVGNSEENKEVRETVFKPTNSQQITEETKTRFSDGTTFIMHDSSQSKDLKDISVGKITNQTFDSENVKDVMEFAKKNSESNASEIEFNRKTHEGSMAGKFKLSMEHSLHADGENNKNGNYEPSVLFSVESQHDLHATEKSLLNHQTDESQKSIFETGSLTESKNNHAGMGFEIHTDDKSRLDGKLSESSSHFHNSHKIEEEISIPGHQNNPLDLSSALNTDLLAKASIELTTEDSNIRNSFGLLNMEALSGVLMQSESKAASELEHLAKHFTGETILDSNLSVHSNKSSDTGVHLNPGATEAEKNATLFIVEKESNPSKVSMEGGSIIHEMGMEAKDILSNVKDSFNAGPELKLSNQKKSNVNSDSESISPVVVAFNDSQKVAISKDLKKGINFNTGSRNFRLGIRVKRDLGEPELSYPYHISFHDNEPLTQPQPFENQINQYNQPTTTTTLVKWNTSSDNNSNMIQQAITKNNSNLSDQTELKLKTSEKSSASRGMVNLKHKKNNFLTNLVTTSGFPKDTKRKHSKGAVNKIHRKKKGKRYNNHHKNSVIKSIKLKNNSPSHNKTKQKKSGNERNKHQIPSKNTNRRHHKEKETKHKTNHKGKQMKHKTSHKGKQINHKTNPKEDPPKRKEPKDIIKKFPNGYYPKKIRKSSTRIPG</sequence>
<feature type="compositionally biased region" description="Basic and acidic residues" evidence="1">
    <location>
        <begin position="1470"/>
        <end position="1486"/>
    </location>
</feature>
<dbReference type="Proteomes" id="UP000807504">
    <property type="component" value="Unassembled WGS sequence"/>
</dbReference>
<evidence type="ECO:0000256" key="1">
    <source>
        <dbReference type="SAM" id="MobiDB-lite"/>
    </source>
</evidence>
<feature type="compositionally biased region" description="Basic residues" evidence="1">
    <location>
        <begin position="1495"/>
        <end position="1506"/>
    </location>
</feature>
<protein>
    <submittedName>
        <fullName evidence="3">Uncharacterized protein</fullName>
    </submittedName>
</protein>
<feature type="compositionally biased region" description="Basic residues" evidence="1">
    <location>
        <begin position="1369"/>
        <end position="1397"/>
    </location>
</feature>
<feature type="signal peptide" evidence="2">
    <location>
        <begin position="1"/>
        <end position="23"/>
    </location>
</feature>
<comment type="caution">
    <text evidence="3">The sequence shown here is derived from an EMBL/GenBank/DDBJ whole genome shotgun (WGS) entry which is preliminary data.</text>
</comment>
<keyword evidence="2" id="KW-0732">Signal</keyword>
<evidence type="ECO:0000313" key="4">
    <source>
        <dbReference type="Proteomes" id="UP000807504"/>
    </source>
</evidence>
<feature type="compositionally biased region" description="Basic residues" evidence="1">
    <location>
        <begin position="1446"/>
        <end position="1466"/>
    </location>
</feature>
<feature type="region of interest" description="Disordered" evidence="1">
    <location>
        <begin position="1360"/>
        <end position="1506"/>
    </location>
</feature>
<evidence type="ECO:0000256" key="2">
    <source>
        <dbReference type="SAM" id="SignalP"/>
    </source>
</evidence>
<reference evidence="3" key="2">
    <citation type="submission" date="2020-06" db="EMBL/GenBank/DDBJ databases">
        <authorList>
            <person name="Sheffer M."/>
        </authorList>
    </citation>
    <scope>NUCLEOTIDE SEQUENCE</scope>
</reference>
<accession>A0A8T0EY76</accession>
<gene>
    <name evidence="3" type="ORF">HNY73_011961</name>
</gene>
<dbReference type="EMBL" id="JABXBU010001863">
    <property type="protein sequence ID" value="KAF8781578.1"/>
    <property type="molecule type" value="Genomic_DNA"/>
</dbReference>
<feature type="chain" id="PRO_5035791931" evidence="2">
    <location>
        <begin position="24"/>
        <end position="1506"/>
    </location>
</feature>
<name>A0A8T0EY76_ARGBR</name>
<reference evidence="3" key="1">
    <citation type="journal article" date="2020" name="bioRxiv">
        <title>Chromosome-level reference genome of the European wasp spider Argiope bruennichi: a resource for studies on range expansion and evolutionary adaptation.</title>
        <authorList>
            <person name="Sheffer M.M."/>
            <person name="Hoppe A."/>
            <person name="Krehenwinkel H."/>
            <person name="Uhl G."/>
            <person name="Kuss A.W."/>
            <person name="Jensen L."/>
            <person name="Jensen C."/>
            <person name="Gillespie R.G."/>
            <person name="Hoff K.J."/>
            <person name="Prost S."/>
        </authorList>
    </citation>
    <scope>NUCLEOTIDE SEQUENCE</scope>
</reference>
<proteinExistence type="predicted"/>